<sequence>MERNQNGRKYPSMEEAKAALAEAALRNPGNWVPHSEYTAMACKAIAERCENLDAEKSFVLGLLHDIGRYVGVVKEKHQIAGYQYCMERGWEDAARICLTHSHPTQVVSANFQNWDIPYTDCEFLRHFVEETTFDDYDRLIQLCDCLAMPYGFCIIEKRFVDVGLRYGVSDHSIIAWRKVIELKKYFEKETSCSIYQLLPGIFDNL</sequence>
<dbReference type="Proteomes" id="UP000053370">
    <property type="component" value="Unassembled WGS sequence"/>
</dbReference>
<evidence type="ECO:0000313" key="2">
    <source>
        <dbReference type="EMBL" id="GAP41681.1"/>
    </source>
</evidence>
<dbReference type="PATRIC" id="fig|1678840.3.peg.3187"/>
<evidence type="ECO:0000313" key="3">
    <source>
        <dbReference type="Proteomes" id="UP000053370"/>
    </source>
</evidence>
<proteinExistence type="predicted"/>
<dbReference type="Gene3D" id="1.10.3210.10">
    <property type="entry name" value="Hypothetical protein af1432"/>
    <property type="match status" value="1"/>
</dbReference>
<dbReference type="RefSeq" id="WP_062283402.1">
    <property type="nucleotide sequence ID" value="NZ_DF968181.1"/>
</dbReference>
<feature type="domain" description="HDOD" evidence="1">
    <location>
        <begin position="33"/>
        <end position="125"/>
    </location>
</feature>
<dbReference type="InterPro" id="IPR013976">
    <property type="entry name" value="HDOD"/>
</dbReference>
<keyword evidence="3" id="KW-1185">Reference proteome</keyword>
<dbReference type="Pfam" id="PF08668">
    <property type="entry name" value="HDOD"/>
    <property type="match status" value="1"/>
</dbReference>
<dbReference type="EMBL" id="DF968181">
    <property type="protein sequence ID" value="GAP41681.1"/>
    <property type="molecule type" value="Genomic_DNA"/>
</dbReference>
<evidence type="ECO:0000259" key="1">
    <source>
        <dbReference type="Pfam" id="PF08668"/>
    </source>
</evidence>
<accession>A0A0S7BVZ9</accession>
<protein>
    <submittedName>
        <fullName evidence="2">Protein containing HDOD domain</fullName>
    </submittedName>
</protein>
<dbReference type="AlphaFoldDB" id="A0A0S7BVZ9"/>
<reference evidence="2" key="1">
    <citation type="journal article" date="2015" name="Genome Announc.">
        <title>Draft Genome Sequence of Anaerolineae Strain TC1, a Novel Isolate from a Methanogenic Wastewater Treatment System.</title>
        <authorList>
            <person name="Matsuura N."/>
            <person name="Tourlousse D.M."/>
            <person name="Sun L."/>
            <person name="Toyonaga M."/>
            <person name="Kuroda K."/>
            <person name="Ohashi A."/>
            <person name="Cruz R."/>
            <person name="Yamaguchi T."/>
            <person name="Sekiguchi Y."/>
        </authorList>
    </citation>
    <scope>NUCLEOTIDE SEQUENCE [LARGE SCALE GENOMIC DNA]</scope>
    <source>
        <strain evidence="2">TC1</strain>
    </source>
</reference>
<organism evidence="2">
    <name type="scientific">Flexilinea flocculi</name>
    <dbReference type="NCBI Taxonomy" id="1678840"/>
    <lineage>
        <taxon>Bacteria</taxon>
        <taxon>Bacillati</taxon>
        <taxon>Chloroflexota</taxon>
        <taxon>Anaerolineae</taxon>
        <taxon>Anaerolineales</taxon>
        <taxon>Anaerolineaceae</taxon>
        <taxon>Flexilinea</taxon>
    </lineage>
</organism>
<gene>
    <name evidence="2" type="ORF">ATC1_131677</name>
</gene>
<dbReference type="STRING" id="1678840.ATC1_131677"/>
<dbReference type="SUPFAM" id="SSF109604">
    <property type="entry name" value="HD-domain/PDEase-like"/>
    <property type="match status" value="1"/>
</dbReference>
<name>A0A0S7BVZ9_9CHLR</name>